<reference evidence="2" key="2">
    <citation type="submission" date="2018-04" db="EMBL/GenBank/DDBJ databases">
        <title>OnivRS2 (Oryza nivara Reference Sequence Version 2).</title>
        <authorList>
            <person name="Zhang J."/>
            <person name="Kudrna D."/>
            <person name="Lee S."/>
            <person name="Talag J."/>
            <person name="Rajasekar S."/>
            <person name="Welchert J."/>
            <person name="Hsing Y.-I."/>
            <person name="Wing R.A."/>
        </authorList>
    </citation>
    <scope>NUCLEOTIDE SEQUENCE [LARGE SCALE GENOMIC DNA]</scope>
    <source>
        <strain evidence="2">SL10</strain>
    </source>
</reference>
<feature type="compositionally biased region" description="Polar residues" evidence="1">
    <location>
        <begin position="63"/>
        <end position="77"/>
    </location>
</feature>
<dbReference type="Gramene" id="ONIVA04G10510.1">
    <property type="protein sequence ID" value="ONIVA04G10510.1"/>
    <property type="gene ID" value="ONIVA04G10510"/>
</dbReference>
<accession>A0A0E0H0Q6</accession>
<keyword evidence="3" id="KW-1185">Reference proteome</keyword>
<dbReference type="AlphaFoldDB" id="A0A0E0H0Q6"/>
<reference evidence="2" key="1">
    <citation type="submission" date="2015-04" db="UniProtKB">
        <authorList>
            <consortium name="EnsemblPlants"/>
        </authorList>
    </citation>
    <scope>IDENTIFICATION</scope>
    <source>
        <strain evidence="2">SL10</strain>
    </source>
</reference>
<organism evidence="2">
    <name type="scientific">Oryza nivara</name>
    <name type="common">Indian wild rice</name>
    <name type="synonym">Oryza sativa f. spontanea</name>
    <dbReference type="NCBI Taxonomy" id="4536"/>
    <lineage>
        <taxon>Eukaryota</taxon>
        <taxon>Viridiplantae</taxon>
        <taxon>Streptophyta</taxon>
        <taxon>Embryophyta</taxon>
        <taxon>Tracheophyta</taxon>
        <taxon>Spermatophyta</taxon>
        <taxon>Magnoliopsida</taxon>
        <taxon>Liliopsida</taxon>
        <taxon>Poales</taxon>
        <taxon>Poaceae</taxon>
        <taxon>BOP clade</taxon>
        <taxon>Oryzoideae</taxon>
        <taxon>Oryzeae</taxon>
        <taxon>Oryzinae</taxon>
        <taxon>Oryza</taxon>
    </lineage>
</organism>
<evidence type="ECO:0000313" key="2">
    <source>
        <dbReference type="EnsemblPlants" id="ONIVA04G10510.1"/>
    </source>
</evidence>
<feature type="region of interest" description="Disordered" evidence="1">
    <location>
        <begin position="27"/>
        <end position="115"/>
    </location>
</feature>
<name>A0A0E0H0Q6_ORYNI</name>
<dbReference type="HOGENOM" id="CLU_2112828_0_0_1"/>
<proteinExistence type="predicted"/>
<dbReference type="Proteomes" id="UP000006591">
    <property type="component" value="Chromosome 4"/>
</dbReference>
<dbReference type="EnsemblPlants" id="ONIVA04G10510.1">
    <property type="protein sequence ID" value="ONIVA04G10510.1"/>
    <property type="gene ID" value="ONIVA04G10510"/>
</dbReference>
<evidence type="ECO:0000256" key="1">
    <source>
        <dbReference type="SAM" id="MobiDB-lite"/>
    </source>
</evidence>
<feature type="compositionally biased region" description="Basic and acidic residues" evidence="1">
    <location>
        <begin position="27"/>
        <end position="49"/>
    </location>
</feature>
<sequence>MAAKRAQVVTNATCRNTNIVFASNDIVRKSDLKTDPDCPKPPKARKENVRNVQPATGHPTAYHPQSMTSGPDSNPSPQVIDYYDGILPPASTRGRSIPPITSRQQQQPRRSRTHL</sequence>
<feature type="compositionally biased region" description="Low complexity" evidence="1">
    <location>
        <begin position="96"/>
        <end position="108"/>
    </location>
</feature>
<evidence type="ECO:0000313" key="3">
    <source>
        <dbReference type="Proteomes" id="UP000006591"/>
    </source>
</evidence>
<protein>
    <submittedName>
        <fullName evidence="2">Uncharacterized protein</fullName>
    </submittedName>
</protein>